<dbReference type="GO" id="GO:0003723">
    <property type="term" value="F:RNA binding"/>
    <property type="evidence" value="ECO:0007669"/>
    <property type="project" value="UniProtKB-KW"/>
</dbReference>
<evidence type="ECO:0000313" key="5">
    <source>
        <dbReference type="Proteomes" id="UP000006514"/>
    </source>
</evidence>
<comment type="catalytic activity">
    <reaction evidence="1">
        <text>RNA(n) + a ribonucleoside 5'-triphosphate = RNA(n+1) + diphosphate</text>
        <dbReference type="Rhea" id="RHEA:21248"/>
        <dbReference type="Rhea" id="RHEA-COMP:14527"/>
        <dbReference type="Rhea" id="RHEA-COMP:17342"/>
        <dbReference type="ChEBI" id="CHEBI:33019"/>
        <dbReference type="ChEBI" id="CHEBI:61557"/>
        <dbReference type="ChEBI" id="CHEBI:140395"/>
        <dbReference type="EC" id="2.7.7.48"/>
    </reaction>
</comment>
<dbReference type="Pfam" id="PF05183">
    <property type="entry name" value="RdRP"/>
    <property type="match status" value="1"/>
</dbReference>
<evidence type="ECO:0000256" key="2">
    <source>
        <dbReference type="SAM" id="MobiDB-lite"/>
    </source>
</evidence>
<gene>
    <name evidence="4" type="ORF">AURDEDRAFT_177990</name>
</gene>
<keyword evidence="1" id="KW-0696">RNA-directed RNA polymerase</keyword>
<name>J0WKT5_AURST</name>
<dbReference type="OrthoDB" id="10055769at2759"/>
<dbReference type="EMBL" id="JH688557">
    <property type="protein sequence ID" value="EJD32918.1"/>
    <property type="molecule type" value="Genomic_DNA"/>
</dbReference>
<evidence type="ECO:0000313" key="4">
    <source>
        <dbReference type="EMBL" id="EJD32918.1"/>
    </source>
</evidence>
<accession>J0WKT5</accession>
<evidence type="ECO:0000259" key="3">
    <source>
        <dbReference type="Pfam" id="PF05183"/>
    </source>
</evidence>
<sequence>MPTGVQGRLAGFKGVFFRHPDEAKYRGSLDPQIWVRDSQVKVHHGAFDGNSGPQPDRAMLVFDILSFTRTSPGRLSAQFITNMSFNGVPTEVFERLLQDDMEHLVRSMTTWEGPNALPNLVHVLEVEGGLRNRRLAQLAGGEAKARGFRMRESDTRSGGSDRSEENGQPVVAVDTSGLSPIWEERCADLLKASFKPQDTAFLHRTLKEVIRSNLQRKVEGYHVDLPCSASDPTGTLEPGEVYFRPSVPLLDSQGYQFDVLEGDCVMGRHPCMLPSDLQKVRAVNRAELGQYRDVVVCATRGRRSLASLLAGGDYDGDKVVITWYAPIVTPFEMSEEASERFATPPAELASCFEQESAPTLAELVSTGPLSDKGPAVILRGLRDKGRVGLVANFHLVSAYMTGYDGPETVLLAHMHVSFSSLLDSAKSGRRMKEDAFRDLSRRFGGRVPAWSQSAAERKYDDCSGNQNSPRRPEQVLGRFVMDSLMHHGQHLADSHMEKFPAECGIQRGDPDLVEYWDRFQKDHRQDADEISTHVQDAFSKYRKLIRGIAEMKAGTTTRGPQSPSKDRRQQEDELKALGRSFASGPVLKGYRPDDLGRLRATCAYQVGVRVGGACGIKFPFEMAFSDLCAVKARCSGKGFHIISADFHRQMQMNRF</sequence>
<dbReference type="EC" id="2.7.7.48" evidence="1"/>
<dbReference type="InterPro" id="IPR007855">
    <property type="entry name" value="RDRP"/>
</dbReference>
<dbReference type="GO" id="GO:0031380">
    <property type="term" value="C:nuclear RNA-directed RNA polymerase complex"/>
    <property type="evidence" value="ECO:0007669"/>
    <property type="project" value="TreeGrafter"/>
</dbReference>
<organism evidence="4 5">
    <name type="scientific">Auricularia subglabra (strain TFB-10046 / SS5)</name>
    <name type="common">White-rot fungus</name>
    <name type="synonym">Auricularia delicata (strain TFB10046)</name>
    <dbReference type="NCBI Taxonomy" id="717982"/>
    <lineage>
        <taxon>Eukaryota</taxon>
        <taxon>Fungi</taxon>
        <taxon>Dikarya</taxon>
        <taxon>Basidiomycota</taxon>
        <taxon>Agaricomycotina</taxon>
        <taxon>Agaricomycetes</taxon>
        <taxon>Auriculariales</taxon>
        <taxon>Auriculariaceae</taxon>
        <taxon>Auricularia</taxon>
    </lineage>
</organism>
<feature type="compositionally biased region" description="Basic and acidic residues" evidence="2">
    <location>
        <begin position="144"/>
        <end position="165"/>
    </location>
</feature>
<dbReference type="GO" id="GO:0003968">
    <property type="term" value="F:RNA-directed RNA polymerase activity"/>
    <property type="evidence" value="ECO:0007669"/>
    <property type="project" value="UniProtKB-KW"/>
</dbReference>
<dbReference type="OMA" id="LADSHME"/>
<dbReference type="InterPro" id="IPR057596">
    <property type="entry name" value="RDRP_core"/>
</dbReference>
<keyword evidence="1" id="KW-0694">RNA-binding</keyword>
<dbReference type="AlphaFoldDB" id="J0WKT5"/>
<dbReference type="PANTHER" id="PTHR23079">
    <property type="entry name" value="RNA-DEPENDENT RNA POLYMERASE"/>
    <property type="match status" value="1"/>
</dbReference>
<feature type="compositionally biased region" description="Polar residues" evidence="2">
    <location>
        <begin position="554"/>
        <end position="563"/>
    </location>
</feature>
<evidence type="ECO:0000256" key="1">
    <source>
        <dbReference type="RuleBase" id="RU363098"/>
    </source>
</evidence>
<dbReference type="GO" id="GO:0030422">
    <property type="term" value="P:siRNA processing"/>
    <property type="evidence" value="ECO:0007669"/>
    <property type="project" value="TreeGrafter"/>
</dbReference>
<feature type="region of interest" description="Disordered" evidence="2">
    <location>
        <begin position="144"/>
        <end position="169"/>
    </location>
</feature>
<feature type="region of interest" description="Disordered" evidence="2">
    <location>
        <begin position="551"/>
        <end position="571"/>
    </location>
</feature>
<proteinExistence type="inferred from homology"/>
<dbReference type="eggNOG" id="KOG0988">
    <property type="taxonomic scope" value="Eukaryota"/>
</dbReference>
<reference evidence="5" key="1">
    <citation type="journal article" date="2012" name="Science">
        <title>The Paleozoic origin of enzymatic lignin decomposition reconstructed from 31 fungal genomes.</title>
        <authorList>
            <person name="Floudas D."/>
            <person name="Binder M."/>
            <person name="Riley R."/>
            <person name="Barry K."/>
            <person name="Blanchette R.A."/>
            <person name="Henrissat B."/>
            <person name="Martinez A.T."/>
            <person name="Otillar R."/>
            <person name="Spatafora J.W."/>
            <person name="Yadav J.S."/>
            <person name="Aerts A."/>
            <person name="Benoit I."/>
            <person name="Boyd A."/>
            <person name="Carlson A."/>
            <person name="Copeland A."/>
            <person name="Coutinho P.M."/>
            <person name="de Vries R.P."/>
            <person name="Ferreira P."/>
            <person name="Findley K."/>
            <person name="Foster B."/>
            <person name="Gaskell J."/>
            <person name="Glotzer D."/>
            <person name="Gorecki P."/>
            <person name="Heitman J."/>
            <person name="Hesse C."/>
            <person name="Hori C."/>
            <person name="Igarashi K."/>
            <person name="Jurgens J.A."/>
            <person name="Kallen N."/>
            <person name="Kersten P."/>
            <person name="Kohler A."/>
            <person name="Kuees U."/>
            <person name="Kumar T.K.A."/>
            <person name="Kuo A."/>
            <person name="LaButti K."/>
            <person name="Larrondo L.F."/>
            <person name="Lindquist E."/>
            <person name="Ling A."/>
            <person name="Lombard V."/>
            <person name="Lucas S."/>
            <person name="Lundell T."/>
            <person name="Martin R."/>
            <person name="McLaughlin D.J."/>
            <person name="Morgenstern I."/>
            <person name="Morin E."/>
            <person name="Murat C."/>
            <person name="Nagy L.G."/>
            <person name="Nolan M."/>
            <person name="Ohm R.A."/>
            <person name="Patyshakuliyeva A."/>
            <person name="Rokas A."/>
            <person name="Ruiz-Duenas F.J."/>
            <person name="Sabat G."/>
            <person name="Salamov A."/>
            <person name="Samejima M."/>
            <person name="Schmutz J."/>
            <person name="Slot J.C."/>
            <person name="St John F."/>
            <person name="Stenlid J."/>
            <person name="Sun H."/>
            <person name="Sun S."/>
            <person name="Syed K."/>
            <person name="Tsang A."/>
            <person name="Wiebenga A."/>
            <person name="Young D."/>
            <person name="Pisabarro A."/>
            <person name="Eastwood D.C."/>
            <person name="Martin F."/>
            <person name="Cullen D."/>
            <person name="Grigoriev I.V."/>
            <person name="Hibbett D.S."/>
        </authorList>
    </citation>
    <scope>NUCLEOTIDE SEQUENCE [LARGE SCALE GENOMIC DNA]</scope>
    <source>
        <strain evidence="5">TFB10046</strain>
    </source>
</reference>
<dbReference type="KEGG" id="adl:AURDEDRAFT_177990"/>
<protein>
    <recommendedName>
        <fullName evidence="1">RNA-dependent RNA polymerase</fullName>
        <ecNumber evidence="1">2.7.7.48</ecNumber>
    </recommendedName>
</protein>
<dbReference type="InParanoid" id="J0WKT5"/>
<keyword evidence="1" id="KW-0808">Transferase</keyword>
<dbReference type="Proteomes" id="UP000006514">
    <property type="component" value="Unassembled WGS sequence"/>
</dbReference>
<keyword evidence="1" id="KW-0548">Nucleotidyltransferase</keyword>
<keyword evidence="5" id="KW-1185">Reference proteome</keyword>
<feature type="domain" description="RDRP core" evidence="3">
    <location>
        <begin position="2"/>
        <end position="456"/>
    </location>
</feature>
<comment type="similarity">
    <text evidence="1">Belongs to the RdRP family.</text>
</comment>
<dbReference type="PANTHER" id="PTHR23079:SF14">
    <property type="entry name" value="RNA-DEPENDENT RNA POLYMERASE"/>
    <property type="match status" value="1"/>
</dbReference>